<evidence type="ECO:0000259" key="4">
    <source>
        <dbReference type="PROSITE" id="PS50956"/>
    </source>
</evidence>
<proteinExistence type="predicted"/>
<dbReference type="PANTHER" id="PTHR30154:SF53">
    <property type="entry name" value="HTH-TYPE TRANSCRIPTIONAL REGULATOR LRPC"/>
    <property type="match status" value="1"/>
</dbReference>
<reference evidence="5 6" key="1">
    <citation type="submission" date="2023-05" db="EMBL/GenBank/DDBJ databases">
        <title>Actinoplanes sp. NEAU-A12 genome sequencing.</title>
        <authorList>
            <person name="Wang Z.-S."/>
        </authorList>
    </citation>
    <scope>NUCLEOTIDE SEQUENCE [LARGE SCALE GENOMIC DNA]</scope>
    <source>
        <strain evidence="5 6">NEAU-A12</strain>
    </source>
</reference>
<organism evidence="5 6">
    <name type="scientific">Actinoplanes sandaracinus</name>
    <dbReference type="NCBI Taxonomy" id="3045177"/>
    <lineage>
        <taxon>Bacteria</taxon>
        <taxon>Bacillati</taxon>
        <taxon>Actinomycetota</taxon>
        <taxon>Actinomycetes</taxon>
        <taxon>Micromonosporales</taxon>
        <taxon>Micromonosporaceae</taxon>
        <taxon>Actinoplanes</taxon>
    </lineage>
</organism>
<dbReference type="InterPro" id="IPR036390">
    <property type="entry name" value="WH_DNA-bd_sf"/>
</dbReference>
<dbReference type="InterPro" id="IPR036388">
    <property type="entry name" value="WH-like_DNA-bd_sf"/>
</dbReference>
<dbReference type="InterPro" id="IPR019885">
    <property type="entry name" value="Tscrpt_reg_HTH_AsnC-type_CS"/>
</dbReference>
<dbReference type="InterPro" id="IPR019888">
    <property type="entry name" value="Tscrpt_reg_AsnC-like"/>
</dbReference>
<sequence>MDSIDLRLIDLLRENARSSYAELARKVGLSAPAVHERVGKLETAGTIRGYRADIDHEAIGLGVTALIGIIEDSGADTDDVLAAVRAMPEVESCYFMAGVESYQLIVRVGTIAELEQLIVRINRTPGVATTRTGIALSTKWENRPQPGWADGHNGG</sequence>
<dbReference type="InterPro" id="IPR011991">
    <property type="entry name" value="ArsR-like_HTH"/>
</dbReference>
<evidence type="ECO:0000256" key="1">
    <source>
        <dbReference type="ARBA" id="ARBA00023015"/>
    </source>
</evidence>
<comment type="caution">
    <text evidence="5">The sequence shown here is derived from an EMBL/GenBank/DDBJ whole genome shotgun (WGS) entry which is preliminary data.</text>
</comment>
<dbReference type="SUPFAM" id="SSF54909">
    <property type="entry name" value="Dimeric alpha+beta barrel"/>
    <property type="match status" value="1"/>
</dbReference>
<keyword evidence="6" id="KW-1185">Reference proteome</keyword>
<dbReference type="PROSITE" id="PS50956">
    <property type="entry name" value="HTH_ASNC_2"/>
    <property type="match status" value="1"/>
</dbReference>
<gene>
    <name evidence="5" type="ORF">QLQ12_18830</name>
</gene>
<name>A0ABT6WLR2_9ACTN</name>
<evidence type="ECO:0000256" key="3">
    <source>
        <dbReference type="ARBA" id="ARBA00023163"/>
    </source>
</evidence>
<feature type="domain" description="HTH asnC-type" evidence="4">
    <location>
        <begin position="1"/>
        <end position="62"/>
    </location>
</feature>
<dbReference type="PRINTS" id="PR00033">
    <property type="entry name" value="HTHASNC"/>
</dbReference>
<evidence type="ECO:0000256" key="2">
    <source>
        <dbReference type="ARBA" id="ARBA00023125"/>
    </source>
</evidence>
<dbReference type="CDD" id="cd00090">
    <property type="entry name" value="HTH_ARSR"/>
    <property type="match status" value="1"/>
</dbReference>
<dbReference type="EMBL" id="JASCTH010000011">
    <property type="protein sequence ID" value="MDI6100667.1"/>
    <property type="molecule type" value="Genomic_DNA"/>
</dbReference>
<protein>
    <submittedName>
        <fullName evidence="5">Lrp/AsnC family transcriptional regulator</fullName>
    </submittedName>
</protein>
<dbReference type="InterPro" id="IPR000485">
    <property type="entry name" value="AsnC-type_HTH_dom"/>
</dbReference>
<dbReference type="InterPro" id="IPR019887">
    <property type="entry name" value="Tscrpt_reg_AsnC/Lrp_C"/>
</dbReference>
<dbReference type="Gene3D" id="3.30.70.920">
    <property type="match status" value="1"/>
</dbReference>
<dbReference type="RefSeq" id="WP_282761488.1">
    <property type="nucleotide sequence ID" value="NZ_JASCTH010000011.1"/>
</dbReference>
<accession>A0ABT6WLR2</accession>
<dbReference type="PANTHER" id="PTHR30154">
    <property type="entry name" value="LEUCINE-RESPONSIVE REGULATORY PROTEIN"/>
    <property type="match status" value="1"/>
</dbReference>
<dbReference type="Proteomes" id="UP001241758">
    <property type="component" value="Unassembled WGS sequence"/>
</dbReference>
<dbReference type="SUPFAM" id="SSF46785">
    <property type="entry name" value="Winged helix' DNA-binding domain"/>
    <property type="match status" value="1"/>
</dbReference>
<dbReference type="Pfam" id="PF01037">
    <property type="entry name" value="AsnC_trans_reg"/>
    <property type="match status" value="1"/>
</dbReference>
<keyword evidence="2" id="KW-0238">DNA-binding</keyword>
<evidence type="ECO:0000313" key="6">
    <source>
        <dbReference type="Proteomes" id="UP001241758"/>
    </source>
</evidence>
<dbReference type="InterPro" id="IPR011008">
    <property type="entry name" value="Dimeric_a/b-barrel"/>
</dbReference>
<dbReference type="PROSITE" id="PS00519">
    <property type="entry name" value="HTH_ASNC_1"/>
    <property type="match status" value="1"/>
</dbReference>
<dbReference type="SMART" id="SM00344">
    <property type="entry name" value="HTH_ASNC"/>
    <property type="match status" value="1"/>
</dbReference>
<keyword evidence="3" id="KW-0804">Transcription</keyword>
<evidence type="ECO:0000313" key="5">
    <source>
        <dbReference type="EMBL" id="MDI6100667.1"/>
    </source>
</evidence>
<keyword evidence="1" id="KW-0805">Transcription regulation</keyword>
<dbReference type="Gene3D" id="1.10.10.10">
    <property type="entry name" value="Winged helix-like DNA-binding domain superfamily/Winged helix DNA-binding domain"/>
    <property type="match status" value="1"/>
</dbReference>
<dbReference type="Pfam" id="PF13404">
    <property type="entry name" value="HTH_AsnC-type"/>
    <property type="match status" value="1"/>
</dbReference>